<dbReference type="PANTHER" id="PTHR13923:SF11">
    <property type="entry name" value="SECRETORY 31, ISOFORM D"/>
    <property type="match status" value="1"/>
</dbReference>
<comment type="similarity">
    <text evidence="2">Belongs to the WD repeat SEC31 family.</text>
</comment>
<dbReference type="Proteomes" id="UP001164746">
    <property type="component" value="Chromosome 2"/>
</dbReference>
<dbReference type="SMART" id="SM00320">
    <property type="entry name" value="WD40"/>
    <property type="match status" value="5"/>
</dbReference>
<dbReference type="InterPro" id="IPR001680">
    <property type="entry name" value="WD40_rpt"/>
</dbReference>
<evidence type="ECO:0000256" key="6">
    <source>
        <dbReference type="ARBA" id="ARBA00022824"/>
    </source>
</evidence>
<organism evidence="11 12">
    <name type="scientific">Mya arenaria</name>
    <name type="common">Soft-shell clam</name>
    <dbReference type="NCBI Taxonomy" id="6604"/>
    <lineage>
        <taxon>Eukaryota</taxon>
        <taxon>Metazoa</taxon>
        <taxon>Spiralia</taxon>
        <taxon>Lophotrochozoa</taxon>
        <taxon>Mollusca</taxon>
        <taxon>Bivalvia</taxon>
        <taxon>Autobranchia</taxon>
        <taxon>Heteroconchia</taxon>
        <taxon>Euheterodonta</taxon>
        <taxon>Imparidentia</taxon>
        <taxon>Neoheterodontei</taxon>
        <taxon>Myida</taxon>
        <taxon>Myoidea</taxon>
        <taxon>Myidae</taxon>
        <taxon>Mya</taxon>
    </lineage>
</organism>
<evidence type="ECO:0000256" key="8">
    <source>
        <dbReference type="ARBA" id="ARBA00022927"/>
    </source>
</evidence>
<feature type="compositionally biased region" description="Polar residues" evidence="10">
    <location>
        <begin position="1101"/>
        <end position="1111"/>
    </location>
</feature>
<dbReference type="InterPro" id="IPR040251">
    <property type="entry name" value="SEC31-like"/>
</dbReference>
<proteinExistence type="inferred from homology"/>
<keyword evidence="6" id="KW-0256">Endoplasmic reticulum</keyword>
<dbReference type="Gene3D" id="1.25.40.1030">
    <property type="match status" value="1"/>
</dbReference>
<comment type="subcellular location">
    <subcellularLocation>
        <location evidence="1">Endoplasmic reticulum</location>
    </subcellularLocation>
</comment>
<feature type="repeat" description="WD" evidence="9">
    <location>
        <begin position="270"/>
        <end position="303"/>
    </location>
</feature>
<feature type="compositionally biased region" description="Polar residues" evidence="10">
    <location>
        <begin position="868"/>
        <end position="885"/>
    </location>
</feature>
<feature type="region of interest" description="Disordered" evidence="10">
    <location>
        <begin position="905"/>
        <end position="948"/>
    </location>
</feature>
<feature type="compositionally biased region" description="Polar residues" evidence="10">
    <location>
        <begin position="982"/>
        <end position="1005"/>
    </location>
</feature>
<dbReference type="Gene3D" id="1.20.940.10">
    <property type="entry name" value="Functional domain of the splicing factor Prp18"/>
    <property type="match status" value="1"/>
</dbReference>
<dbReference type="PANTHER" id="PTHR13923">
    <property type="entry name" value="SEC31-RELATED PROTEIN"/>
    <property type="match status" value="1"/>
</dbReference>
<dbReference type="Pfam" id="PF00400">
    <property type="entry name" value="WD40"/>
    <property type="match status" value="1"/>
</dbReference>
<name>A0ABY7DIN6_MYAAR</name>
<evidence type="ECO:0000256" key="2">
    <source>
        <dbReference type="ARBA" id="ARBA00009358"/>
    </source>
</evidence>
<protein>
    <submittedName>
        <fullName evidence="11">SC31A-like protein</fullName>
    </submittedName>
</protein>
<evidence type="ECO:0000313" key="12">
    <source>
        <dbReference type="Proteomes" id="UP001164746"/>
    </source>
</evidence>
<accession>A0ABY7DIN6</accession>
<feature type="compositionally biased region" description="Low complexity" evidence="10">
    <location>
        <begin position="540"/>
        <end position="563"/>
    </location>
</feature>
<feature type="repeat" description="WD" evidence="9">
    <location>
        <begin position="150"/>
        <end position="175"/>
    </location>
</feature>
<feature type="compositionally biased region" description="Low complexity" evidence="10">
    <location>
        <begin position="850"/>
        <end position="867"/>
    </location>
</feature>
<dbReference type="EMBL" id="CP111013">
    <property type="protein sequence ID" value="WAQ96821.1"/>
    <property type="molecule type" value="Genomic_DNA"/>
</dbReference>
<feature type="compositionally biased region" description="Basic and acidic residues" evidence="10">
    <location>
        <begin position="1116"/>
        <end position="1125"/>
    </location>
</feature>
<gene>
    <name evidence="11" type="ORF">MAR_029511</name>
</gene>
<keyword evidence="7" id="KW-0931">ER-Golgi transport</keyword>
<dbReference type="SUPFAM" id="SSF50978">
    <property type="entry name" value="WD40 repeat-like"/>
    <property type="match status" value="1"/>
</dbReference>
<feature type="region of interest" description="Disordered" evidence="10">
    <location>
        <begin position="540"/>
        <end position="582"/>
    </location>
</feature>
<feature type="region of interest" description="Disordered" evidence="10">
    <location>
        <begin position="846"/>
        <end position="885"/>
    </location>
</feature>
<keyword evidence="3" id="KW-0813">Transport</keyword>
<dbReference type="Gene3D" id="2.130.10.10">
    <property type="entry name" value="YVTN repeat-like/Quinoprotein amine dehydrogenase"/>
    <property type="match status" value="1"/>
</dbReference>
<evidence type="ECO:0000256" key="4">
    <source>
        <dbReference type="ARBA" id="ARBA00022574"/>
    </source>
</evidence>
<keyword evidence="5" id="KW-0677">Repeat</keyword>
<dbReference type="InterPro" id="IPR036322">
    <property type="entry name" value="WD40_repeat_dom_sf"/>
</dbReference>
<dbReference type="InterPro" id="IPR015943">
    <property type="entry name" value="WD40/YVTN_repeat-like_dom_sf"/>
</dbReference>
<sequence length="1241" mass="134613">MPQNNGVRIRTAPPDVCTGTVAMVITMKVKEISRTANIAWSPQPQHPVYMVAGTAAQQLDATFSTSAALELYHLNLDDASLDMPVVASIPSDCRFHKVAWGCYGVSDKLSNGVIVGGADNGGLFAYNAAEFISGNQDCLLFKKDKHTGANNLLVSGGSESEIFIWDLNNPDSPMTPGAKSQPAEEVACVSWNRQVQHILASTFTARCVVWDLRKNEPIIKVSDSMSRIKSKHVCWNPDVATQMCLSSEDDHTPVIQLWDLRYATSPIKVLENHQRGILSMAWCPQDADLLLSCAKDNRILCWNPNSAAPNGEVVYEIPTSHQWSFDVQWCPRNPNVISSSSFDGSVTCFSLMGGGHPIHQIDKVSDSFQSSDPFAQAQHAHQQSQVSSQNVMPLQKPPKWLQKPAGANFGFGGKLVTFENVKGATGQPSGGRVVTMSQIVTETELVTGSLQLEQALTNGQHMEFCAMKATNANDTMQESIWNFLMINFEQEPRQRYIQLLGYDKTDLAKKVSQHTKTEGLNESIGPGVDADELAQKMNQLGTGDSGLMSGLSSSGQASPSVGSKTPGSRDEMSLPDGGASAFDEIGQTKTEAKKHEKPLNLSIGDDADGLLCEALLIGNFEAAVDMCLSEDKMAEAILLAIAGGPELLSRTQQRFFQKNGTNLGRLVSSIVNHDWRHIVSHCELDNWKEALAVILTYSPADEFAELCDSLASRLETEGDGDLAPYAGLCYICSGNVDKLVENWFSVTPNSGSPMALQDLVEKVMLLRKAVEFSRGQATEIGTGALADKLSSYGGILAAQGCLDTALRYLGESSEYNLMVLRDRLYQALGQPAPGIAAPSCPWEPVSLAPQKGTQQQQQSYSRTGMQQAHYSSQHDQYSNQYSSMNGSAAPTYSINNPLTAPGAATTSYSQGAKGTAPIPTYTPSNTATGAPSSPTNKGPLAHKYPQPNAYNTGAPNVFQPTNTYNPMDYNQPQPANDYYSGSYMNPTSQPMTPNVYNPTGSGYPSSQPPVAPRTGAHPSVHSFQDHKPNIAWNDPPMVVKKEKQNEPTSTSVAPITNPIYGSQPGQPQGPEQGTGAPNMGYGNFYNPQEYKPEPKQAPIMATQSYSTSNGSMAKPEPVEPVREAAPKPPVPAENKVLQEIFDNLVHNCQAKANNAQMKRKLDDVTKKLEILYDRLRESSLSPAVIQGLHQIVQSVQQFDYNTGLAVYTQMVSQGNFSEISTFMPALKMLIQSAAHLQVYIQ</sequence>
<evidence type="ECO:0000256" key="5">
    <source>
        <dbReference type="ARBA" id="ARBA00022737"/>
    </source>
</evidence>
<keyword evidence="8" id="KW-0653">Protein transport</keyword>
<evidence type="ECO:0000256" key="7">
    <source>
        <dbReference type="ARBA" id="ARBA00022892"/>
    </source>
</evidence>
<evidence type="ECO:0000256" key="1">
    <source>
        <dbReference type="ARBA" id="ARBA00004240"/>
    </source>
</evidence>
<evidence type="ECO:0000313" key="11">
    <source>
        <dbReference type="EMBL" id="WAQ96821.1"/>
    </source>
</evidence>
<dbReference type="PROSITE" id="PS50082">
    <property type="entry name" value="WD_REPEATS_2"/>
    <property type="match status" value="2"/>
</dbReference>
<feature type="compositionally biased region" description="Polar residues" evidence="10">
    <location>
        <begin position="921"/>
        <end position="936"/>
    </location>
</feature>
<feature type="region of interest" description="Disordered" evidence="10">
    <location>
        <begin position="972"/>
        <end position="1129"/>
    </location>
</feature>
<evidence type="ECO:0000256" key="3">
    <source>
        <dbReference type="ARBA" id="ARBA00022448"/>
    </source>
</evidence>
<keyword evidence="4 9" id="KW-0853">WD repeat</keyword>
<keyword evidence="12" id="KW-1185">Reference proteome</keyword>
<evidence type="ECO:0000256" key="10">
    <source>
        <dbReference type="SAM" id="MobiDB-lite"/>
    </source>
</evidence>
<evidence type="ECO:0000256" key="9">
    <source>
        <dbReference type="PROSITE-ProRule" id="PRU00221"/>
    </source>
</evidence>
<feature type="compositionally biased region" description="Low complexity" evidence="10">
    <location>
        <begin position="1063"/>
        <end position="1077"/>
    </location>
</feature>
<reference evidence="11" key="1">
    <citation type="submission" date="2022-11" db="EMBL/GenBank/DDBJ databases">
        <title>Centuries of genome instability and evolution in soft-shell clam transmissible cancer (bioRxiv).</title>
        <authorList>
            <person name="Hart S.F.M."/>
            <person name="Yonemitsu M.A."/>
            <person name="Giersch R.M."/>
            <person name="Beal B.F."/>
            <person name="Arriagada G."/>
            <person name="Davis B.W."/>
            <person name="Ostrander E.A."/>
            <person name="Goff S.P."/>
            <person name="Metzger M.J."/>
        </authorList>
    </citation>
    <scope>NUCLEOTIDE SEQUENCE</scope>
    <source>
        <strain evidence="11">MELC-2E11</strain>
        <tissue evidence="11">Siphon/mantle</tissue>
    </source>
</reference>